<keyword evidence="3" id="KW-1185">Reference proteome</keyword>
<dbReference type="InterPro" id="IPR036928">
    <property type="entry name" value="AS_sf"/>
</dbReference>
<gene>
    <name evidence="2" type="ORF">BC739_000370</name>
</gene>
<evidence type="ECO:0000259" key="1">
    <source>
        <dbReference type="Pfam" id="PF01425"/>
    </source>
</evidence>
<dbReference type="PANTHER" id="PTHR42678">
    <property type="entry name" value="AMIDASE"/>
    <property type="match status" value="1"/>
</dbReference>
<name>A0ABR6B8I7_9PSEU</name>
<dbReference type="EC" id="3.5.1.4" evidence="2"/>
<comment type="caution">
    <text evidence="2">The sequence shown here is derived from an EMBL/GenBank/DDBJ whole genome shotgun (WGS) entry which is preliminary data.</text>
</comment>
<accession>A0ABR6B8I7</accession>
<dbReference type="GO" id="GO:0004040">
    <property type="term" value="F:amidase activity"/>
    <property type="evidence" value="ECO:0007669"/>
    <property type="project" value="UniProtKB-EC"/>
</dbReference>
<dbReference type="Gene3D" id="3.90.1300.10">
    <property type="entry name" value="Amidase signature (AS) domain"/>
    <property type="match status" value="1"/>
</dbReference>
<dbReference type="PANTHER" id="PTHR42678:SF34">
    <property type="entry name" value="OS04G0183300 PROTEIN"/>
    <property type="match status" value="1"/>
</dbReference>
<feature type="domain" description="Amidase" evidence="1">
    <location>
        <begin position="5"/>
        <end position="418"/>
    </location>
</feature>
<dbReference type="EMBL" id="JACJID010000001">
    <property type="protein sequence ID" value="MBA8923173.1"/>
    <property type="molecule type" value="Genomic_DNA"/>
</dbReference>
<dbReference type="Pfam" id="PF01425">
    <property type="entry name" value="Amidase"/>
    <property type="match status" value="1"/>
</dbReference>
<evidence type="ECO:0000313" key="3">
    <source>
        <dbReference type="Proteomes" id="UP000517916"/>
    </source>
</evidence>
<dbReference type="SUPFAM" id="SSF75304">
    <property type="entry name" value="Amidase signature (AS) enzymes"/>
    <property type="match status" value="1"/>
</dbReference>
<dbReference type="InterPro" id="IPR023631">
    <property type="entry name" value="Amidase_dom"/>
</dbReference>
<evidence type="ECO:0000313" key="2">
    <source>
        <dbReference type="EMBL" id="MBA8923173.1"/>
    </source>
</evidence>
<reference evidence="2 3" key="1">
    <citation type="submission" date="2020-08" db="EMBL/GenBank/DDBJ databases">
        <title>Genomic Encyclopedia of Archaeal and Bacterial Type Strains, Phase II (KMG-II): from individual species to whole genera.</title>
        <authorList>
            <person name="Goeker M."/>
        </authorList>
    </citation>
    <scope>NUCLEOTIDE SEQUENCE [LARGE SCALE GENOMIC DNA]</scope>
    <source>
        <strain evidence="2 3">DSM 43850</strain>
    </source>
</reference>
<dbReference type="Proteomes" id="UP000517916">
    <property type="component" value="Unassembled WGS sequence"/>
</dbReference>
<dbReference type="RefSeq" id="WP_182836072.1">
    <property type="nucleotide sequence ID" value="NZ_BAAABQ010000046.1"/>
</dbReference>
<sequence length="443" mass="45432">MESADLTDRCLARIAELDPAVNAVLAVDPTARAQAEAADRRRAAGRRLSPLDGIPVLVKDNIDTEGLGGSCGSRLLTAPPVRDAGVVRALRAAGAVLLGKTNLSEWANFRAAVVTEGWSGAGGQTRNPHVLSHSPWGSSSGSAAAVAAGMAPLALGTETDGSIVGPAGACGVVGCKPEPGLLPGNGICPVSPAQDSVGVFAAHVRDALSAVAVLSGGQWPPAEPGPIRFGCWHPPGMPEESVELVASAADRLRAAGNEVVPVRLELPRSVRADGLRALFAEFRPALEDYLARRPGNPGTLRELIRLNRTDPVELALFEQDLFEQCADIDERERLAAARAGVLARAAARQVIDTVLREHGVAAVLAPSNPPAWPIDHEVGDPFPSSSSTPAALAGYPVVSVPVGCHGDLPVGMSVFGPATLAGLLPAALAAAAVGVLPAPRFLP</sequence>
<organism evidence="2 3">
    <name type="scientific">Kutzneria viridogrisea</name>
    <dbReference type="NCBI Taxonomy" id="47990"/>
    <lineage>
        <taxon>Bacteria</taxon>
        <taxon>Bacillati</taxon>
        <taxon>Actinomycetota</taxon>
        <taxon>Actinomycetes</taxon>
        <taxon>Pseudonocardiales</taxon>
        <taxon>Pseudonocardiaceae</taxon>
        <taxon>Kutzneria</taxon>
    </lineage>
</organism>
<protein>
    <submittedName>
        <fullName evidence="2">Amidase</fullName>
        <ecNumber evidence="2">3.5.1.4</ecNumber>
    </submittedName>
</protein>
<keyword evidence="2" id="KW-0378">Hydrolase</keyword>
<proteinExistence type="predicted"/>